<evidence type="ECO:0000259" key="3">
    <source>
        <dbReference type="Pfam" id="PF20151"/>
    </source>
</evidence>
<proteinExistence type="predicted"/>
<feature type="domain" description="DUF6533" evidence="3">
    <location>
        <begin position="19"/>
        <end position="66"/>
    </location>
</feature>
<dbReference type="Proteomes" id="UP001063166">
    <property type="component" value="Unassembled WGS sequence"/>
</dbReference>
<feature type="transmembrane region" description="Helical" evidence="2">
    <location>
        <begin position="18"/>
        <end position="40"/>
    </location>
</feature>
<dbReference type="Pfam" id="PF20151">
    <property type="entry name" value="DUF6533"/>
    <property type="match status" value="1"/>
</dbReference>
<evidence type="ECO:0000313" key="5">
    <source>
        <dbReference type="Proteomes" id="UP001063166"/>
    </source>
</evidence>
<accession>A0A9P3UL89</accession>
<keyword evidence="2" id="KW-0472">Membrane</keyword>
<comment type="caution">
    <text evidence="4">The sequence shown here is derived from an EMBL/GenBank/DDBJ whole genome shotgun (WGS) entry which is preliminary data.</text>
</comment>
<dbReference type="InterPro" id="IPR045340">
    <property type="entry name" value="DUF6533"/>
</dbReference>
<reference evidence="4" key="1">
    <citation type="submission" date="2022-07" db="EMBL/GenBank/DDBJ databases">
        <title>The genome of Lyophyllum shimeji provides insight into the initial evolution of ectomycorrhizal fungal genome.</title>
        <authorList>
            <person name="Kobayashi Y."/>
            <person name="Shibata T."/>
            <person name="Hirakawa H."/>
            <person name="Shigenobu S."/>
            <person name="Nishiyama T."/>
            <person name="Yamada A."/>
            <person name="Hasebe M."/>
            <person name="Kawaguchi M."/>
        </authorList>
    </citation>
    <scope>NUCLEOTIDE SEQUENCE</scope>
    <source>
        <strain evidence="4">AT787</strain>
    </source>
</reference>
<keyword evidence="2" id="KW-0812">Transmembrane</keyword>
<name>A0A9P3UL89_LYOSH</name>
<feature type="region of interest" description="Disordered" evidence="1">
    <location>
        <begin position="316"/>
        <end position="341"/>
    </location>
</feature>
<dbReference type="EMBL" id="BRPK01000006">
    <property type="protein sequence ID" value="GLB38979.1"/>
    <property type="molecule type" value="Genomic_DNA"/>
</dbReference>
<evidence type="ECO:0000256" key="1">
    <source>
        <dbReference type="SAM" id="MobiDB-lite"/>
    </source>
</evidence>
<feature type="transmembrane region" description="Helical" evidence="2">
    <location>
        <begin position="52"/>
        <end position="73"/>
    </location>
</feature>
<feature type="transmembrane region" description="Helical" evidence="2">
    <location>
        <begin position="202"/>
        <end position="221"/>
    </location>
</feature>
<protein>
    <recommendedName>
        <fullName evidence="3">DUF6533 domain-containing protein</fullName>
    </recommendedName>
</protein>
<keyword evidence="5" id="KW-1185">Reference proteome</keyword>
<dbReference type="OrthoDB" id="3261349at2759"/>
<evidence type="ECO:0000313" key="4">
    <source>
        <dbReference type="EMBL" id="GLB38979.1"/>
    </source>
</evidence>
<sequence length="341" mass="38356">MSFAPLTASDVSGLNVNYYLSIIAFTLLLYDYVLTFIAEVERFWSVAKRPTWAIVFFFANRYITLLGHVPVMIEYFWYSTAPDKPLMSILVSTLIIMRMYALYDRSRRVLALYLTVACAAAIVAVWTILTSKAKERALQPPEYFIAQGCNVTLSKVSARYLGGAWGGMLVFDTFVFAGTVYKSFTLRRIHGVGLITLLLRDGSVYFGVIIASNIANILTFIYGDTFTRGVCTTFTNIISSLMITRLMLNLRNPRLLGSAHPTSITTAAFRSRRESSQIMSTFLDFRNGTEFTQFTTDTALWSSQYYRSRGVIEEFEEPREDRENGGVPGGIELVPRPNSSA</sequence>
<dbReference type="AlphaFoldDB" id="A0A9P3UL89"/>
<feature type="transmembrane region" description="Helical" evidence="2">
    <location>
        <begin position="85"/>
        <end position="103"/>
    </location>
</feature>
<gene>
    <name evidence="4" type="ORF">LshimejAT787_0601410</name>
</gene>
<evidence type="ECO:0000256" key="2">
    <source>
        <dbReference type="SAM" id="Phobius"/>
    </source>
</evidence>
<feature type="transmembrane region" description="Helical" evidence="2">
    <location>
        <begin position="110"/>
        <end position="129"/>
    </location>
</feature>
<organism evidence="4 5">
    <name type="scientific">Lyophyllum shimeji</name>
    <name type="common">Hon-shimeji</name>
    <name type="synonym">Tricholoma shimeji</name>
    <dbReference type="NCBI Taxonomy" id="47721"/>
    <lineage>
        <taxon>Eukaryota</taxon>
        <taxon>Fungi</taxon>
        <taxon>Dikarya</taxon>
        <taxon>Basidiomycota</taxon>
        <taxon>Agaricomycotina</taxon>
        <taxon>Agaricomycetes</taxon>
        <taxon>Agaricomycetidae</taxon>
        <taxon>Agaricales</taxon>
        <taxon>Tricholomatineae</taxon>
        <taxon>Lyophyllaceae</taxon>
        <taxon>Lyophyllum</taxon>
    </lineage>
</organism>
<keyword evidence="2" id="KW-1133">Transmembrane helix</keyword>
<feature type="transmembrane region" description="Helical" evidence="2">
    <location>
        <begin position="160"/>
        <end position="181"/>
    </location>
</feature>